<dbReference type="InterPro" id="IPR053163">
    <property type="entry name" value="HTH-type_regulator_Rgg"/>
</dbReference>
<dbReference type="InterPro" id="IPR019734">
    <property type="entry name" value="TPR_rpt"/>
</dbReference>
<protein>
    <submittedName>
        <fullName evidence="3">Transcriptional regulator with XRE-family HTH domain</fullName>
    </submittedName>
</protein>
<dbReference type="SMART" id="SM00530">
    <property type="entry name" value="HTH_XRE"/>
    <property type="match status" value="1"/>
</dbReference>
<reference evidence="3 4" key="1">
    <citation type="submission" date="2021-01" db="EMBL/GenBank/DDBJ databases">
        <title>Genomic Encyclopedia of Type Strains, Phase IV (KMG-IV): sequencing the most valuable type-strain genomes for metagenomic binning, comparative biology and taxonomic classification.</title>
        <authorList>
            <person name="Goeker M."/>
        </authorList>
    </citation>
    <scope>NUCLEOTIDE SEQUENCE [LARGE SCALE GENOMIC DNA]</scope>
    <source>
        <strain evidence="3 4">DSM 104297</strain>
    </source>
</reference>
<keyword evidence="4" id="KW-1185">Reference proteome</keyword>
<dbReference type="Pfam" id="PF18768">
    <property type="entry name" value="RNPP_C"/>
    <property type="match status" value="1"/>
</dbReference>
<keyword evidence="1" id="KW-0802">TPR repeat</keyword>
<dbReference type="SMART" id="SM00028">
    <property type="entry name" value="TPR"/>
    <property type="match status" value="4"/>
</dbReference>
<accession>A0ABS2QUG0</accession>
<name>A0ABS2QUG0_9BACI</name>
<dbReference type="InterPro" id="IPR001387">
    <property type="entry name" value="Cro/C1-type_HTH"/>
</dbReference>
<dbReference type="InterPro" id="IPR010982">
    <property type="entry name" value="Lambda_DNA-bd_dom_sf"/>
</dbReference>
<dbReference type="PANTHER" id="PTHR37038:SF14">
    <property type="entry name" value="TRANSCRIPTIONAL ACTIVATOR"/>
    <property type="match status" value="1"/>
</dbReference>
<dbReference type="SUPFAM" id="SSF48452">
    <property type="entry name" value="TPR-like"/>
    <property type="match status" value="1"/>
</dbReference>
<dbReference type="InterPro" id="IPR011990">
    <property type="entry name" value="TPR-like_helical_dom_sf"/>
</dbReference>
<evidence type="ECO:0000313" key="3">
    <source>
        <dbReference type="EMBL" id="MBM7703106.1"/>
    </source>
</evidence>
<feature type="domain" description="HTH cro/C1-type" evidence="2">
    <location>
        <begin position="10"/>
        <end position="63"/>
    </location>
</feature>
<organism evidence="3 4">
    <name type="scientific">Priestia iocasae</name>
    <dbReference type="NCBI Taxonomy" id="2291674"/>
    <lineage>
        <taxon>Bacteria</taxon>
        <taxon>Bacillati</taxon>
        <taxon>Bacillota</taxon>
        <taxon>Bacilli</taxon>
        <taxon>Bacillales</taxon>
        <taxon>Bacillaceae</taxon>
        <taxon>Priestia</taxon>
    </lineage>
</organism>
<dbReference type="Proteomes" id="UP000809829">
    <property type="component" value="Unassembled WGS sequence"/>
</dbReference>
<dbReference type="RefSeq" id="WP_205186610.1">
    <property type="nucleotide sequence ID" value="NZ_JAFBFC010000003.1"/>
</dbReference>
<dbReference type="InterPro" id="IPR041315">
    <property type="entry name" value="PlcR_TPR"/>
</dbReference>
<evidence type="ECO:0000256" key="1">
    <source>
        <dbReference type="PROSITE-ProRule" id="PRU00339"/>
    </source>
</evidence>
<sequence>MQQKQLGQIIRELRQLAGLSQQELANGICSQAQISKLEKGSEFPYSNTLYEISKRLGVDMNYFFENMNTPRLDYVDEVKGLIRRYVRQRDYESVAFMIEKEKTSPLFQSASNKQFLIWHEGICTYHLTKDKQKAIEILKEAIQLTRQGQNFYKENEIEILSSIAIIYDSENEYDEAIISFKKALQHLSQLPQIKDHHIKVRILYGVSRTYGRSCNYQEAIQFALKGVKQCISNESMYLLGELYYMVGYSMAQLRREKEAVEYLNKAILIFEISSNQQLINMVKRELDKIAFKI</sequence>
<dbReference type="PANTHER" id="PTHR37038">
    <property type="entry name" value="TRANSCRIPTIONAL REGULATOR-RELATED"/>
    <property type="match status" value="1"/>
</dbReference>
<dbReference type="PROSITE" id="PS50005">
    <property type="entry name" value="TPR"/>
    <property type="match status" value="1"/>
</dbReference>
<evidence type="ECO:0000313" key="4">
    <source>
        <dbReference type="Proteomes" id="UP000809829"/>
    </source>
</evidence>
<dbReference type="EMBL" id="JAFBFC010000003">
    <property type="protein sequence ID" value="MBM7703106.1"/>
    <property type="molecule type" value="Genomic_DNA"/>
</dbReference>
<dbReference type="PROSITE" id="PS50943">
    <property type="entry name" value="HTH_CROC1"/>
    <property type="match status" value="1"/>
</dbReference>
<dbReference type="Pfam" id="PF01381">
    <property type="entry name" value="HTH_3"/>
    <property type="match status" value="1"/>
</dbReference>
<comment type="caution">
    <text evidence="3">The sequence shown here is derived from an EMBL/GenBank/DDBJ whole genome shotgun (WGS) entry which is preliminary data.</text>
</comment>
<dbReference type="Gene3D" id="1.25.40.10">
    <property type="entry name" value="Tetratricopeptide repeat domain"/>
    <property type="match status" value="1"/>
</dbReference>
<evidence type="ECO:0000259" key="2">
    <source>
        <dbReference type="PROSITE" id="PS50943"/>
    </source>
</evidence>
<feature type="repeat" description="TPR" evidence="1">
    <location>
        <begin position="157"/>
        <end position="190"/>
    </location>
</feature>
<proteinExistence type="predicted"/>
<gene>
    <name evidence="3" type="ORF">JOC83_001953</name>
</gene>
<dbReference type="SUPFAM" id="SSF47413">
    <property type="entry name" value="lambda repressor-like DNA-binding domains"/>
    <property type="match status" value="1"/>
</dbReference>
<dbReference type="CDD" id="cd00093">
    <property type="entry name" value="HTH_XRE"/>
    <property type="match status" value="1"/>
</dbReference>